<name>X0YHT7_9ZZZZ</name>
<evidence type="ECO:0000313" key="2">
    <source>
        <dbReference type="EMBL" id="GAG48168.1"/>
    </source>
</evidence>
<feature type="compositionally biased region" description="Low complexity" evidence="1">
    <location>
        <begin position="66"/>
        <end position="83"/>
    </location>
</feature>
<dbReference type="EMBL" id="BARS01053042">
    <property type="protein sequence ID" value="GAG48168.1"/>
    <property type="molecule type" value="Genomic_DNA"/>
</dbReference>
<evidence type="ECO:0000256" key="1">
    <source>
        <dbReference type="SAM" id="MobiDB-lite"/>
    </source>
</evidence>
<gene>
    <name evidence="2" type="ORF">S01H1_78770</name>
</gene>
<reference evidence="2" key="1">
    <citation type="journal article" date="2014" name="Front. Microbiol.">
        <title>High frequency of phylogenetically diverse reductive dehalogenase-homologous genes in deep subseafloor sedimentary metagenomes.</title>
        <authorList>
            <person name="Kawai M."/>
            <person name="Futagami T."/>
            <person name="Toyoda A."/>
            <person name="Takaki Y."/>
            <person name="Nishi S."/>
            <person name="Hori S."/>
            <person name="Arai W."/>
            <person name="Tsubouchi T."/>
            <person name="Morono Y."/>
            <person name="Uchiyama I."/>
            <person name="Ito T."/>
            <person name="Fujiyama A."/>
            <person name="Inagaki F."/>
            <person name="Takami H."/>
        </authorList>
    </citation>
    <scope>NUCLEOTIDE SEQUENCE</scope>
    <source>
        <strain evidence="2">Expedition CK06-06</strain>
    </source>
</reference>
<sequence length="229" mass="23869">TGANDTKIQQLTNNIGIAEAALGQYGIGSDAFDDAAPIDVIPDPDDVPGPAPTPTPTPTPLPDEVPPGQDTTPPPQGDGTLPPAQGDGATTPPFDQLGGEGFRLPQIDLVNEPTFITNQFGPRAQRSPEEKAVAAELTAQINAQNAQRQGNQLGINELLGATNQFSSDPFFQGIRDQGTSLMEQDNFDFTGIKNQAVADQQQAFQQLLGQLGGSAAERNLSTASLGGIV</sequence>
<feature type="non-terminal residue" evidence="2">
    <location>
        <position position="1"/>
    </location>
</feature>
<feature type="non-terminal residue" evidence="2">
    <location>
        <position position="229"/>
    </location>
</feature>
<proteinExistence type="predicted"/>
<dbReference type="AlphaFoldDB" id="X0YHT7"/>
<comment type="caution">
    <text evidence="2">The sequence shown here is derived from an EMBL/GenBank/DDBJ whole genome shotgun (WGS) entry which is preliminary data.</text>
</comment>
<feature type="region of interest" description="Disordered" evidence="1">
    <location>
        <begin position="29"/>
        <end position="101"/>
    </location>
</feature>
<protein>
    <submittedName>
        <fullName evidence="2">Uncharacterized protein</fullName>
    </submittedName>
</protein>
<feature type="compositionally biased region" description="Pro residues" evidence="1">
    <location>
        <begin position="47"/>
        <end position="65"/>
    </location>
</feature>
<organism evidence="2">
    <name type="scientific">marine sediment metagenome</name>
    <dbReference type="NCBI Taxonomy" id="412755"/>
    <lineage>
        <taxon>unclassified sequences</taxon>
        <taxon>metagenomes</taxon>
        <taxon>ecological metagenomes</taxon>
    </lineage>
</organism>
<accession>X0YHT7</accession>